<keyword evidence="1" id="KW-0472">Membrane</keyword>
<keyword evidence="1" id="KW-0812">Transmembrane</keyword>
<evidence type="ECO:0000313" key="3">
    <source>
        <dbReference type="Proteomes" id="UP000530850"/>
    </source>
</evidence>
<dbReference type="RefSeq" id="WP_211329084.1">
    <property type="nucleotide sequence ID" value="NZ_CANPEU010000046.1"/>
</dbReference>
<dbReference type="GeneID" id="93357187"/>
<accession>A0A7W5D153</accession>
<feature type="transmembrane region" description="Helical" evidence="1">
    <location>
        <begin position="34"/>
        <end position="54"/>
    </location>
</feature>
<proteinExistence type="predicted"/>
<dbReference type="Proteomes" id="UP000530850">
    <property type="component" value="Unassembled WGS sequence"/>
</dbReference>
<sequence length="98" mass="10389">MTEPYQVANPDNQVYQPQPVYQQAAAPVVDNGGFGWGFLGFLIPLVGLILFLVWKDTKPKTAKAAGIGALVSVIAGIVLSIAAFVLSMVAVASLSMYY</sequence>
<name>A0A7W5D153_9ACTN</name>
<organism evidence="2 3">
    <name type="scientific">Parvibacter caecicola</name>
    <dbReference type="NCBI Taxonomy" id="747645"/>
    <lineage>
        <taxon>Bacteria</taxon>
        <taxon>Bacillati</taxon>
        <taxon>Actinomycetota</taxon>
        <taxon>Coriobacteriia</taxon>
        <taxon>Coriobacteriales</taxon>
        <taxon>Coriobacteriaceae</taxon>
        <taxon>Parvibacter</taxon>
    </lineage>
</organism>
<comment type="caution">
    <text evidence="2">The sequence shown here is derived from an EMBL/GenBank/DDBJ whole genome shotgun (WGS) entry which is preliminary data.</text>
</comment>
<evidence type="ECO:0000256" key="1">
    <source>
        <dbReference type="SAM" id="Phobius"/>
    </source>
</evidence>
<keyword evidence="1" id="KW-1133">Transmembrane helix</keyword>
<dbReference type="EMBL" id="JACHYA010000001">
    <property type="protein sequence ID" value="MBB3170818.1"/>
    <property type="molecule type" value="Genomic_DNA"/>
</dbReference>
<reference evidence="2 3" key="1">
    <citation type="submission" date="2020-08" db="EMBL/GenBank/DDBJ databases">
        <title>Sequencing the genomes of 1000 actinobacteria strains.</title>
        <authorList>
            <person name="Klenk H.-P."/>
        </authorList>
    </citation>
    <scope>NUCLEOTIDE SEQUENCE [LARGE SCALE GENOMIC DNA]</scope>
    <source>
        <strain evidence="2 3">DSM 22242</strain>
    </source>
</reference>
<protein>
    <recommendedName>
        <fullName evidence="4">DUF4190 domain-containing protein</fullName>
    </recommendedName>
</protein>
<evidence type="ECO:0008006" key="4">
    <source>
        <dbReference type="Google" id="ProtNLM"/>
    </source>
</evidence>
<dbReference type="AlphaFoldDB" id="A0A7W5D153"/>
<feature type="transmembrane region" description="Helical" evidence="1">
    <location>
        <begin position="66"/>
        <end position="92"/>
    </location>
</feature>
<gene>
    <name evidence="2" type="ORF">FHR31_000598</name>
</gene>
<evidence type="ECO:0000313" key="2">
    <source>
        <dbReference type="EMBL" id="MBB3170818.1"/>
    </source>
</evidence>